<evidence type="ECO:0000313" key="2">
    <source>
        <dbReference type="Proteomes" id="UP001152795"/>
    </source>
</evidence>
<dbReference type="PANTHER" id="PTHR22605">
    <property type="entry name" value="RZ-TYPE DOMAIN-CONTAINING PROTEIN"/>
    <property type="match status" value="1"/>
</dbReference>
<dbReference type="Proteomes" id="UP001152795">
    <property type="component" value="Unassembled WGS sequence"/>
</dbReference>
<sequence>MGETGCGKTRLIRFMCELQAGPDGPKNLLLMKVHGGTSYAEIEKKVKDAEKLASCNEKINVDTILFFDEANTTDAIDLIKEIMVDRRVNGRAIDPELTKLHFIAACNPYRKHTKEMIQKLESAGLGYHVSADETEDKLGSIPLRQLVYRVHPLPESMRPLVWDFGQLTDHTEELYTAQIVRRFMVSPTPDSKVRQMMPACSSSIYLERNKPILGELNMVYGQSSGGRPESHGLKYLAARVKRYPNSTSTFQLTRIAISGDVSPNNGPSVKCKVCLRTIARNHRAAVVMLDDLNHDRLRPDRAEGKLLIDVEETHGFVCLITQPTRIQTRGTKTTKTLIDVILTNQPHLFIHSGVYDPGLSDHPLVYGFMQEKVPKCKARVIKFRSAKNLNEDDFKNHLRCAPWHVGEVFDDVEDQMRYIRDLYISRDNQTTKTVPETRGTTKRQLRSTRKMINLKKKIIGRYELQESAIMASKWDHITTKLQGSDTRMLLEWAKLPTLLNRRLQDIATIIFNTVNYGYGCCTPPPPASFNVVQIYEFLLYKKNTWVILKLQLDWFKLLSRAFVKRMEQNINKAPGFKHIRTCSRHVRGKWRGTACQIFTCKKNDSNAFKFTYFRISSFPGIDNNFEKYIVAHSVTVGKMFILQPTLQYYCLFHASLRFPRRSAFLSFPCRSSFGSISFQL</sequence>
<dbReference type="InterPro" id="IPR031248">
    <property type="entry name" value="RNF213"/>
</dbReference>
<dbReference type="PANTHER" id="PTHR22605:SF16">
    <property type="entry name" value="E3 UBIQUITIN-PROTEIN LIGASE RNF213"/>
    <property type="match status" value="1"/>
</dbReference>
<protein>
    <submittedName>
        <fullName evidence="1">Uncharacterized protein</fullName>
    </submittedName>
</protein>
<name>A0A7D9IZQ1_PARCT</name>
<proteinExistence type="predicted"/>
<accession>A0A7D9IZQ1</accession>
<dbReference type="InterPro" id="IPR027417">
    <property type="entry name" value="P-loop_NTPase"/>
</dbReference>
<feature type="non-terminal residue" evidence="1">
    <location>
        <position position="1"/>
    </location>
</feature>
<dbReference type="AlphaFoldDB" id="A0A7D9IZQ1"/>
<evidence type="ECO:0000313" key="1">
    <source>
        <dbReference type="EMBL" id="CAB4020838.1"/>
    </source>
</evidence>
<comment type="caution">
    <text evidence="1">The sequence shown here is derived from an EMBL/GenBank/DDBJ whole genome shotgun (WGS) entry which is preliminary data.</text>
</comment>
<keyword evidence="2" id="KW-1185">Reference proteome</keyword>
<dbReference type="SUPFAM" id="SSF52540">
    <property type="entry name" value="P-loop containing nucleoside triphosphate hydrolases"/>
    <property type="match status" value="1"/>
</dbReference>
<dbReference type="GO" id="GO:0004842">
    <property type="term" value="F:ubiquitin-protein transferase activity"/>
    <property type="evidence" value="ECO:0007669"/>
    <property type="project" value="InterPro"/>
</dbReference>
<dbReference type="OrthoDB" id="5988221at2759"/>
<gene>
    <name evidence="1" type="ORF">PACLA_8A076865</name>
</gene>
<dbReference type="GO" id="GO:0016887">
    <property type="term" value="F:ATP hydrolysis activity"/>
    <property type="evidence" value="ECO:0007669"/>
    <property type="project" value="InterPro"/>
</dbReference>
<dbReference type="EMBL" id="CACRXK020011148">
    <property type="protein sequence ID" value="CAB4020838.1"/>
    <property type="molecule type" value="Genomic_DNA"/>
</dbReference>
<dbReference type="Gene3D" id="3.40.50.300">
    <property type="entry name" value="P-loop containing nucleotide triphosphate hydrolases"/>
    <property type="match status" value="1"/>
</dbReference>
<reference evidence="1" key="1">
    <citation type="submission" date="2020-04" db="EMBL/GenBank/DDBJ databases">
        <authorList>
            <person name="Alioto T."/>
            <person name="Alioto T."/>
            <person name="Gomez Garrido J."/>
        </authorList>
    </citation>
    <scope>NUCLEOTIDE SEQUENCE</scope>
    <source>
        <strain evidence="1">A484AB</strain>
    </source>
</reference>
<organism evidence="1 2">
    <name type="scientific">Paramuricea clavata</name>
    <name type="common">Red gorgonian</name>
    <name type="synonym">Violescent sea-whip</name>
    <dbReference type="NCBI Taxonomy" id="317549"/>
    <lineage>
        <taxon>Eukaryota</taxon>
        <taxon>Metazoa</taxon>
        <taxon>Cnidaria</taxon>
        <taxon>Anthozoa</taxon>
        <taxon>Octocorallia</taxon>
        <taxon>Malacalcyonacea</taxon>
        <taxon>Plexauridae</taxon>
        <taxon>Paramuricea</taxon>
    </lineage>
</organism>